<name>A0AAW0S6W2_9HYPO</name>
<dbReference type="EMBL" id="JAAHCF010000030">
    <property type="protein sequence ID" value="KAK8150006.1"/>
    <property type="molecule type" value="Genomic_DNA"/>
</dbReference>
<comment type="caution">
    <text evidence="1">The sequence shown here is derived from an EMBL/GenBank/DDBJ whole genome shotgun (WGS) entry which is preliminary data.</text>
</comment>
<dbReference type="Proteomes" id="UP001397290">
    <property type="component" value="Unassembled WGS sequence"/>
</dbReference>
<evidence type="ECO:0000313" key="1">
    <source>
        <dbReference type="EMBL" id="KAK8150006.1"/>
    </source>
</evidence>
<keyword evidence="2" id="KW-1185">Reference proteome</keyword>
<protein>
    <submittedName>
        <fullName evidence="1">Uncharacterized protein</fullName>
    </submittedName>
</protein>
<sequence length="68" mass="7668">MPFCPVPPSEMGKCSMNDVSFTKKLGYGLSLATNQIRTDNVMVKFKRFGSSRKRRGISTNFHCLKGHE</sequence>
<dbReference type="AlphaFoldDB" id="A0AAW0S6W2"/>
<organism evidence="1 2">
    <name type="scientific">Beauveria asiatica</name>
    <dbReference type="NCBI Taxonomy" id="1069075"/>
    <lineage>
        <taxon>Eukaryota</taxon>
        <taxon>Fungi</taxon>
        <taxon>Dikarya</taxon>
        <taxon>Ascomycota</taxon>
        <taxon>Pezizomycotina</taxon>
        <taxon>Sordariomycetes</taxon>
        <taxon>Hypocreomycetidae</taxon>
        <taxon>Hypocreales</taxon>
        <taxon>Cordycipitaceae</taxon>
        <taxon>Beauveria</taxon>
    </lineage>
</organism>
<accession>A0AAW0S6W2</accession>
<proteinExistence type="predicted"/>
<evidence type="ECO:0000313" key="2">
    <source>
        <dbReference type="Proteomes" id="UP001397290"/>
    </source>
</evidence>
<gene>
    <name evidence="1" type="ORF">G3M48_004597</name>
</gene>
<reference evidence="1 2" key="1">
    <citation type="submission" date="2020-02" db="EMBL/GenBank/DDBJ databases">
        <title>Comparative genomics of the hypocrealean fungal genus Beauvera.</title>
        <authorList>
            <person name="Showalter D.N."/>
            <person name="Bushley K.E."/>
            <person name="Rehner S.A."/>
        </authorList>
    </citation>
    <scope>NUCLEOTIDE SEQUENCE [LARGE SCALE GENOMIC DNA]</scope>
    <source>
        <strain evidence="1 2">ARSEF4384</strain>
    </source>
</reference>